<sequence length="370" mass="40346">MVGEIFGKAAEIFDRRTVLVTGVPVAVFWFGLAALAGTVVGYARIQHGFEGLALVAKTFVAAGVVPWIVLCALMVSSLEGVIFRLYAGHWKIPLLTARRLRHYSAVREVLVKKTTSKELADRERAAYSEQLQRCFPMTGLPGDLRSTYLGNILRAAETYPAVRYGMDAAFWWPRLIAVLPETARSDVSSARAALALLQNISLLAASFALLTVVAWIGLVTALPGGFGVFLVAAVGAIVVMIVALVSARWPTRLYGDLLRSDFDVFRSTLLVQLGYVRPDSLSEERVFWKSLRELLYQGYTDPPGQKVLKASRDRFIRIPLSVDLDAIAQTSAAVGHAARRLAVAMWVLATFTGILILTTGALVVVTVLQP</sequence>
<dbReference type="RefSeq" id="WP_220046083.1">
    <property type="nucleotide sequence ID" value="NZ_BAAAVX010000003.1"/>
</dbReference>
<gene>
    <name evidence="2" type="ORF">K0O64_04175</name>
</gene>
<keyword evidence="1" id="KW-1133">Transmembrane helix</keyword>
<evidence type="ECO:0000256" key="1">
    <source>
        <dbReference type="SAM" id="Phobius"/>
    </source>
</evidence>
<keyword evidence="3" id="KW-1185">Reference proteome</keyword>
<evidence type="ECO:0000313" key="2">
    <source>
        <dbReference type="EMBL" id="QYL17767.1"/>
    </source>
</evidence>
<keyword evidence="1" id="KW-0472">Membrane</keyword>
<protein>
    <recommendedName>
        <fullName evidence="4">Transmembrane protein</fullName>
    </recommendedName>
</protein>
<feature type="transmembrane region" description="Helical" evidence="1">
    <location>
        <begin position="224"/>
        <end position="245"/>
    </location>
</feature>
<keyword evidence="1" id="KW-0812">Transmembrane</keyword>
<evidence type="ECO:0008006" key="4">
    <source>
        <dbReference type="Google" id="ProtNLM"/>
    </source>
</evidence>
<proteinExistence type="predicted"/>
<organism evidence="2 3">
    <name type="scientific">Mycolicibacterium pallens</name>
    <dbReference type="NCBI Taxonomy" id="370524"/>
    <lineage>
        <taxon>Bacteria</taxon>
        <taxon>Bacillati</taxon>
        <taxon>Actinomycetota</taxon>
        <taxon>Actinomycetes</taxon>
        <taxon>Mycobacteriales</taxon>
        <taxon>Mycobacteriaceae</taxon>
        <taxon>Mycolicibacterium</taxon>
    </lineage>
</organism>
<reference evidence="2 3" key="1">
    <citation type="submission" date="2021-07" db="EMBL/GenBank/DDBJ databases">
        <title>Whole genome sequencing of non-tuberculosis mycobacteria type-strains.</title>
        <authorList>
            <person name="Igarashi Y."/>
            <person name="Osugi A."/>
            <person name="Mitarai S."/>
        </authorList>
    </citation>
    <scope>NUCLEOTIDE SEQUENCE [LARGE SCALE GENOMIC DNA]</scope>
    <source>
        <strain evidence="2 3">JCM 16370</strain>
    </source>
</reference>
<dbReference type="Proteomes" id="UP000825367">
    <property type="component" value="Chromosome"/>
</dbReference>
<name>A0ABX8VJ81_9MYCO</name>
<feature type="transmembrane region" description="Helical" evidence="1">
    <location>
        <begin position="18"/>
        <end position="42"/>
    </location>
</feature>
<feature type="transmembrane region" description="Helical" evidence="1">
    <location>
        <begin position="343"/>
        <end position="368"/>
    </location>
</feature>
<feature type="transmembrane region" description="Helical" evidence="1">
    <location>
        <begin position="54"/>
        <end position="75"/>
    </location>
</feature>
<evidence type="ECO:0000313" key="3">
    <source>
        <dbReference type="Proteomes" id="UP000825367"/>
    </source>
</evidence>
<accession>A0ABX8VJ81</accession>
<feature type="transmembrane region" description="Helical" evidence="1">
    <location>
        <begin position="194"/>
        <end position="218"/>
    </location>
</feature>
<dbReference type="EMBL" id="CP080333">
    <property type="protein sequence ID" value="QYL17767.1"/>
    <property type="molecule type" value="Genomic_DNA"/>
</dbReference>